<reference evidence="2" key="1">
    <citation type="submission" date="2015-12" db="EMBL/GenBank/DDBJ databases">
        <title>Gene expression during late stages of embryo sac development: a critical building block for successful pollen-pistil interactions.</title>
        <authorList>
            <person name="Liu Y."/>
            <person name="Joly V."/>
            <person name="Sabar M."/>
            <person name="Matton D.P."/>
        </authorList>
    </citation>
    <scope>NUCLEOTIDE SEQUENCE</scope>
</reference>
<keyword evidence="1" id="KW-0732">Signal</keyword>
<evidence type="ECO:0000256" key="1">
    <source>
        <dbReference type="SAM" id="SignalP"/>
    </source>
</evidence>
<feature type="signal peptide" evidence="1">
    <location>
        <begin position="1"/>
        <end position="32"/>
    </location>
</feature>
<sequence length="156" mass="17165">MHDPPYCISSHFINKLLFCALSFLMPKPPCSLLCIVVCQLTSLYPLPSLPPCHRKSLLSLSSFFVTLGGMGNRDITYVGSASSTELIRMSLPPSDMYCAFHLANLFSVFSNIPSQISPALCSLPSGIPRYVVGIFSTLHHKMIAKFWIFGTSFIGN</sequence>
<name>A0A0V0GP85_SOLCH</name>
<dbReference type="AlphaFoldDB" id="A0A0V0GP85"/>
<evidence type="ECO:0000313" key="2">
    <source>
        <dbReference type="EMBL" id="JAP09543.1"/>
    </source>
</evidence>
<proteinExistence type="predicted"/>
<protein>
    <submittedName>
        <fullName evidence="2">Putative ovule protein</fullName>
    </submittedName>
</protein>
<feature type="non-terminal residue" evidence="2">
    <location>
        <position position="156"/>
    </location>
</feature>
<accession>A0A0V0GP85</accession>
<organism evidence="2">
    <name type="scientific">Solanum chacoense</name>
    <name type="common">Chaco potato</name>
    <dbReference type="NCBI Taxonomy" id="4108"/>
    <lineage>
        <taxon>Eukaryota</taxon>
        <taxon>Viridiplantae</taxon>
        <taxon>Streptophyta</taxon>
        <taxon>Embryophyta</taxon>
        <taxon>Tracheophyta</taxon>
        <taxon>Spermatophyta</taxon>
        <taxon>Magnoliopsida</taxon>
        <taxon>eudicotyledons</taxon>
        <taxon>Gunneridae</taxon>
        <taxon>Pentapetalae</taxon>
        <taxon>asterids</taxon>
        <taxon>lamiids</taxon>
        <taxon>Solanales</taxon>
        <taxon>Solanaceae</taxon>
        <taxon>Solanoideae</taxon>
        <taxon>Solaneae</taxon>
        <taxon>Solanum</taxon>
    </lineage>
</organism>
<dbReference type="EMBL" id="GEDG01034809">
    <property type="protein sequence ID" value="JAP09543.1"/>
    <property type="molecule type" value="Transcribed_RNA"/>
</dbReference>
<feature type="chain" id="PRO_5006865442" evidence="1">
    <location>
        <begin position="33"/>
        <end position="156"/>
    </location>
</feature>